<evidence type="ECO:0000313" key="14">
    <source>
        <dbReference type="Proteomes" id="UP000789739"/>
    </source>
</evidence>
<keyword evidence="7" id="KW-0503">Monooxygenase</keyword>
<evidence type="ECO:0000259" key="12">
    <source>
        <dbReference type="PROSITE" id="PS00498"/>
    </source>
</evidence>
<gene>
    <name evidence="13" type="ORF">PBRASI_LOCUS6099</name>
</gene>
<dbReference type="PRINTS" id="PR00092">
    <property type="entry name" value="TYROSINASE"/>
</dbReference>
<evidence type="ECO:0000256" key="6">
    <source>
        <dbReference type="ARBA" id="ARBA00023008"/>
    </source>
</evidence>
<dbReference type="InterPro" id="IPR002227">
    <property type="entry name" value="Tyrosinase_Cu-bd"/>
</dbReference>
<comment type="cofactor">
    <cofactor evidence="1">
        <name>Cu(2+)</name>
        <dbReference type="ChEBI" id="CHEBI:29036"/>
    </cofactor>
</comment>
<dbReference type="Pfam" id="PF00264">
    <property type="entry name" value="Tyrosinase"/>
    <property type="match status" value="1"/>
</dbReference>
<dbReference type="GO" id="GO:0046872">
    <property type="term" value="F:metal ion binding"/>
    <property type="evidence" value="ECO:0007669"/>
    <property type="project" value="UniProtKB-KW"/>
</dbReference>
<keyword evidence="4" id="KW-0479">Metal-binding</keyword>
<dbReference type="EC" id="1.14.18.1" evidence="3"/>
<feature type="domain" description="Tyrosinase copper-binding" evidence="11">
    <location>
        <begin position="82"/>
        <end position="100"/>
    </location>
</feature>
<dbReference type="PROSITE" id="PS00497">
    <property type="entry name" value="TYROSINASE_1"/>
    <property type="match status" value="1"/>
</dbReference>
<evidence type="ECO:0000256" key="10">
    <source>
        <dbReference type="ARBA" id="ARBA00048881"/>
    </source>
</evidence>
<comment type="caution">
    <text evidence="13">The sequence shown here is derived from an EMBL/GenBank/DDBJ whole genome shotgun (WGS) entry which is preliminary data.</text>
</comment>
<protein>
    <recommendedName>
        <fullName evidence="3">tyrosinase</fullName>
        <ecNumber evidence="3">1.14.18.1</ecNumber>
    </recommendedName>
</protein>
<evidence type="ECO:0000256" key="5">
    <source>
        <dbReference type="ARBA" id="ARBA00023002"/>
    </source>
</evidence>
<dbReference type="GO" id="GO:0004503">
    <property type="term" value="F:tyrosinase activity"/>
    <property type="evidence" value="ECO:0007669"/>
    <property type="project" value="UniProtKB-EC"/>
</dbReference>
<evidence type="ECO:0000256" key="4">
    <source>
        <dbReference type="ARBA" id="ARBA00022723"/>
    </source>
</evidence>
<keyword evidence="6" id="KW-0186">Copper</keyword>
<evidence type="ECO:0000313" key="13">
    <source>
        <dbReference type="EMBL" id="CAG8571024.1"/>
    </source>
</evidence>
<comment type="catalytic activity">
    <reaction evidence="10">
        <text>L-tyrosine + O2 = L-dopaquinone + H2O</text>
        <dbReference type="Rhea" id="RHEA:18117"/>
        <dbReference type="ChEBI" id="CHEBI:15377"/>
        <dbReference type="ChEBI" id="CHEBI:15379"/>
        <dbReference type="ChEBI" id="CHEBI:57924"/>
        <dbReference type="ChEBI" id="CHEBI:58315"/>
        <dbReference type="EC" id="1.14.18.1"/>
    </reaction>
</comment>
<evidence type="ECO:0000256" key="7">
    <source>
        <dbReference type="ARBA" id="ARBA00023033"/>
    </source>
</evidence>
<feature type="non-terminal residue" evidence="13">
    <location>
        <position position="563"/>
    </location>
</feature>
<keyword evidence="14" id="KW-1185">Reference proteome</keyword>
<keyword evidence="8" id="KW-0470">Melanin biosynthesis</keyword>
<proteinExistence type="inferred from homology"/>
<dbReference type="AlphaFoldDB" id="A0A9N9BME1"/>
<evidence type="ECO:0000256" key="8">
    <source>
        <dbReference type="ARBA" id="ARBA00023101"/>
    </source>
</evidence>
<reference evidence="13" key="1">
    <citation type="submission" date="2021-06" db="EMBL/GenBank/DDBJ databases">
        <authorList>
            <person name="Kallberg Y."/>
            <person name="Tangrot J."/>
            <person name="Rosling A."/>
        </authorList>
    </citation>
    <scope>NUCLEOTIDE SEQUENCE</scope>
    <source>
        <strain evidence="13">BR232B</strain>
    </source>
</reference>
<evidence type="ECO:0000259" key="11">
    <source>
        <dbReference type="PROSITE" id="PS00497"/>
    </source>
</evidence>
<dbReference type="PANTHER" id="PTHR11474:SF76">
    <property type="entry name" value="SHKT DOMAIN-CONTAINING PROTEIN"/>
    <property type="match status" value="1"/>
</dbReference>
<dbReference type="EMBL" id="CAJVPI010000774">
    <property type="protein sequence ID" value="CAG8571024.1"/>
    <property type="molecule type" value="Genomic_DNA"/>
</dbReference>
<dbReference type="OrthoDB" id="2329482at2759"/>
<dbReference type="Pfam" id="PF18132">
    <property type="entry name" value="Tyrosinase_C"/>
    <property type="match status" value="1"/>
</dbReference>
<organism evidence="13 14">
    <name type="scientific">Paraglomus brasilianum</name>
    <dbReference type="NCBI Taxonomy" id="144538"/>
    <lineage>
        <taxon>Eukaryota</taxon>
        <taxon>Fungi</taxon>
        <taxon>Fungi incertae sedis</taxon>
        <taxon>Mucoromycota</taxon>
        <taxon>Glomeromycotina</taxon>
        <taxon>Glomeromycetes</taxon>
        <taxon>Paraglomerales</taxon>
        <taxon>Paraglomeraceae</taxon>
        <taxon>Paraglomus</taxon>
    </lineage>
</organism>
<evidence type="ECO:0000256" key="2">
    <source>
        <dbReference type="ARBA" id="ARBA00009928"/>
    </source>
</evidence>
<evidence type="ECO:0000256" key="3">
    <source>
        <dbReference type="ARBA" id="ARBA00011906"/>
    </source>
</evidence>
<dbReference type="InterPro" id="IPR041640">
    <property type="entry name" value="Tyrosinase_C"/>
</dbReference>
<evidence type="ECO:0000256" key="1">
    <source>
        <dbReference type="ARBA" id="ARBA00001973"/>
    </source>
</evidence>
<dbReference type="Proteomes" id="UP000789739">
    <property type="component" value="Unassembled WGS sequence"/>
</dbReference>
<name>A0A9N9BME1_9GLOM</name>
<evidence type="ECO:0000256" key="9">
    <source>
        <dbReference type="ARBA" id="ARBA00048233"/>
    </source>
</evidence>
<dbReference type="InterPro" id="IPR050316">
    <property type="entry name" value="Tyrosinase/Hemocyanin"/>
</dbReference>
<sequence length="563" mass="63642">TVETRQPIEVLMSKPEYKKQRDLFLQGFAQVQQRDADDPKSFFAVAGIHGLPFVPYDLLPGEKIPSTDWNKGELDRWGGYCHHGDILFPTWHRAYVLLLEMLIYEAAEEIVNGYGNGKEVDEYKKELKKIRFPYWDWASPSTLVQGVPSVILEEYVYVDTPTTKNSRIRNPLRAYTLPVNVGTLTLVGDTSNPTQRPYTPGTEIPFVPYTPAGYATVRNPDSNYLTNGDVTKLNVVTFCSSIFRPTMYQVLLVDKWRQFSNHGNFPDEPEGNLGHFSSIEVVHDAVHDAIGGVGGHMSYPDIASFDPIFFLHHANVDRLTAIWQACHPDVWIIGNNYTEGTFTNEYEKLIDKNTDLTPFRKTGDTYWNSDDVRYIKTLGYNYPELESEIEINKLLFNMLSYYHPNSYLRYHWKLTLTVKKRMVGSPFQIRVFLDFPTADALTPVNSPNFAGLVSIFARGKETSCGNCISNPEAVVNGSVDLTTCMQRLFIDLNVEPNHDGSITPSLKANQITLVAVLKDGSGISLEDAGLITANYWVIDESNNDPKQWTQSKIGCVYPQPSDN</sequence>
<dbReference type="PROSITE" id="PS00498">
    <property type="entry name" value="TYROSINASE_2"/>
    <property type="match status" value="1"/>
</dbReference>
<dbReference type="InterPro" id="IPR008922">
    <property type="entry name" value="Di-copper_centre_dom_sf"/>
</dbReference>
<dbReference type="PANTHER" id="PTHR11474">
    <property type="entry name" value="TYROSINASE FAMILY MEMBER"/>
    <property type="match status" value="1"/>
</dbReference>
<comment type="catalytic activity">
    <reaction evidence="9">
        <text>2 L-dopa + O2 = 2 L-dopaquinone + 2 H2O</text>
        <dbReference type="Rhea" id="RHEA:34287"/>
        <dbReference type="ChEBI" id="CHEBI:15377"/>
        <dbReference type="ChEBI" id="CHEBI:15379"/>
        <dbReference type="ChEBI" id="CHEBI:57504"/>
        <dbReference type="ChEBI" id="CHEBI:57924"/>
        <dbReference type="EC" id="1.14.18.1"/>
    </reaction>
</comment>
<accession>A0A9N9BME1</accession>
<dbReference type="GO" id="GO:0042438">
    <property type="term" value="P:melanin biosynthetic process"/>
    <property type="evidence" value="ECO:0007669"/>
    <property type="project" value="UniProtKB-KW"/>
</dbReference>
<dbReference type="Gene3D" id="2.60.310.20">
    <property type="match status" value="1"/>
</dbReference>
<dbReference type="SUPFAM" id="SSF48056">
    <property type="entry name" value="Di-copper centre-containing domain"/>
    <property type="match status" value="1"/>
</dbReference>
<keyword evidence="5" id="KW-0560">Oxidoreductase</keyword>
<feature type="domain" description="Tyrosinase copper-binding" evidence="12">
    <location>
        <begin position="306"/>
        <end position="317"/>
    </location>
</feature>
<dbReference type="Gene3D" id="1.10.1280.10">
    <property type="entry name" value="Di-copper center containing domain from catechol oxidase"/>
    <property type="match status" value="1"/>
</dbReference>
<comment type="similarity">
    <text evidence="2">Belongs to the tyrosinase family.</text>
</comment>